<accession>A0AA35TW65</accession>
<keyword evidence="3" id="KW-1185">Reference proteome</keyword>
<dbReference type="AlphaFoldDB" id="A0AA35TW65"/>
<evidence type="ECO:0000313" key="3">
    <source>
        <dbReference type="Proteomes" id="UP001174909"/>
    </source>
</evidence>
<proteinExistence type="predicted"/>
<dbReference type="Pfam" id="PF13701">
    <property type="entry name" value="DDE_Tnp_1_4"/>
    <property type="match status" value="1"/>
</dbReference>
<sequence length="398" mass="44804">MLSGAETVSEIQTRVRPDRGLLGAFGYPRCADASVIQQTLDASTEATVASLEAALAKVRLKQSQRHEVSSAVPEQIRVDIDLSALPIGKHAEGAKKGYVAKKQNTYTRQLARLVCGETQEIFSNQLYPGDTRSDAVFKTMLGKLETVLTLDRVAKRSRVRLRFDAGFGTDANINYALWRGFQLIGKMYTSRRIQKLVATVEEWVSVPTRKGVRGREAGWVKQPHRYARRTVQVAVRTPKKDGTWSYAVLVSTDINATLEELLLEYDQRSGAPENSFAQDYQALSLRKYRKAGFIAQQVLLLLAELAHNLMIWMKTWFIEAVETPQDASEQTENSHRKARKMLQSRGLKRIRRDILAIPGKVCFEGKKVVGIRINPFYPLIQHVSTATKALFQHYGILV</sequence>
<gene>
    <name evidence="2" type="ORF">GBAR_LOCUS30349</name>
</gene>
<organism evidence="2 3">
    <name type="scientific">Geodia barretti</name>
    <name type="common">Barrett's horny sponge</name>
    <dbReference type="NCBI Taxonomy" id="519541"/>
    <lineage>
        <taxon>Eukaryota</taxon>
        <taxon>Metazoa</taxon>
        <taxon>Porifera</taxon>
        <taxon>Demospongiae</taxon>
        <taxon>Heteroscleromorpha</taxon>
        <taxon>Tetractinellida</taxon>
        <taxon>Astrophorina</taxon>
        <taxon>Geodiidae</taxon>
        <taxon>Geodia</taxon>
    </lineage>
</organism>
<reference evidence="2" key="1">
    <citation type="submission" date="2023-03" db="EMBL/GenBank/DDBJ databases">
        <authorList>
            <person name="Steffen K."/>
            <person name="Cardenas P."/>
        </authorList>
    </citation>
    <scope>NUCLEOTIDE SEQUENCE</scope>
</reference>
<protein>
    <recommendedName>
        <fullName evidence="1">Transposase DDE domain-containing protein</fullName>
    </recommendedName>
</protein>
<evidence type="ECO:0000313" key="2">
    <source>
        <dbReference type="EMBL" id="CAI8055625.1"/>
    </source>
</evidence>
<dbReference type="Proteomes" id="UP001174909">
    <property type="component" value="Unassembled WGS sequence"/>
</dbReference>
<comment type="caution">
    <text evidence="2">The sequence shown here is derived from an EMBL/GenBank/DDBJ whole genome shotgun (WGS) entry which is preliminary data.</text>
</comment>
<dbReference type="InterPro" id="IPR025668">
    <property type="entry name" value="Tnp_DDE_dom"/>
</dbReference>
<dbReference type="EMBL" id="CASHTH010004289">
    <property type="protein sequence ID" value="CAI8055625.1"/>
    <property type="molecule type" value="Genomic_DNA"/>
</dbReference>
<evidence type="ECO:0000259" key="1">
    <source>
        <dbReference type="Pfam" id="PF13701"/>
    </source>
</evidence>
<feature type="domain" description="Transposase DDE" evidence="1">
    <location>
        <begin position="70"/>
        <end position="319"/>
    </location>
</feature>
<name>A0AA35TW65_GEOBA</name>